<feature type="domain" description="Ig-like" evidence="3">
    <location>
        <begin position="49"/>
        <end position="135"/>
    </location>
</feature>
<dbReference type="InterPro" id="IPR036179">
    <property type="entry name" value="Ig-like_dom_sf"/>
</dbReference>
<dbReference type="InterPro" id="IPR013783">
    <property type="entry name" value="Ig-like_fold"/>
</dbReference>
<dbReference type="SMART" id="SM00408">
    <property type="entry name" value="IGc2"/>
    <property type="match status" value="2"/>
</dbReference>
<keyword evidence="2" id="KW-0393">Immunoglobulin domain</keyword>
<proteinExistence type="predicted"/>
<dbReference type="Gene3D" id="2.60.40.10">
    <property type="entry name" value="Immunoglobulins"/>
    <property type="match status" value="2"/>
</dbReference>
<comment type="caution">
    <text evidence="4">The sequence shown here is derived from an EMBL/GenBank/DDBJ whole genome shotgun (WGS) entry which is preliminary data.</text>
</comment>
<sequence>MPRSLSPVAISVTSDVERLCSLPETAILSSVNFRQISSFCAATAPRLPPRFNSTDTDLTAIDGEEMTLPCPSFGVPEPRSVWYRDGRRRVYPGPTVHLGGDGALTLTPARLHDAGSFTCVAISEAGTAQLNVTLTVYVPPSIREEPDPVVALRGRPARLSCEATGIPAPTVLWFKADPRGRKVLVGIGSFLDFPDGVTSEHQGCYVCVAENEAGSQERSVVLDVIG</sequence>
<keyword evidence="5" id="KW-1185">Reference proteome</keyword>
<name>A0A9J6FCF9_HAELO</name>
<dbReference type="GO" id="GO:0070593">
    <property type="term" value="P:dendrite self-avoidance"/>
    <property type="evidence" value="ECO:0007669"/>
    <property type="project" value="TreeGrafter"/>
</dbReference>
<reference evidence="4 5" key="1">
    <citation type="journal article" date="2020" name="Cell">
        <title>Large-Scale Comparative Analyses of Tick Genomes Elucidate Their Genetic Diversity and Vector Capacities.</title>
        <authorList>
            <consortium name="Tick Genome and Microbiome Consortium (TIGMIC)"/>
            <person name="Jia N."/>
            <person name="Wang J."/>
            <person name="Shi W."/>
            <person name="Du L."/>
            <person name="Sun Y."/>
            <person name="Zhan W."/>
            <person name="Jiang J.F."/>
            <person name="Wang Q."/>
            <person name="Zhang B."/>
            <person name="Ji P."/>
            <person name="Bell-Sakyi L."/>
            <person name="Cui X.M."/>
            <person name="Yuan T.T."/>
            <person name="Jiang B.G."/>
            <person name="Yang W.F."/>
            <person name="Lam T.T."/>
            <person name="Chang Q.C."/>
            <person name="Ding S.J."/>
            <person name="Wang X.J."/>
            <person name="Zhu J.G."/>
            <person name="Ruan X.D."/>
            <person name="Zhao L."/>
            <person name="Wei J.T."/>
            <person name="Ye R.Z."/>
            <person name="Que T.C."/>
            <person name="Du C.H."/>
            <person name="Zhou Y.H."/>
            <person name="Cheng J.X."/>
            <person name="Dai P.F."/>
            <person name="Guo W.B."/>
            <person name="Han X.H."/>
            <person name="Huang E.J."/>
            <person name="Li L.F."/>
            <person name="Wei W."/>
            <person name="Gao Y.C."/>
            <person name="Liu J.Z."/>
            <person name="Shao H.Z."/>
            <person name="Wang X."/>
            <person name="Wang C.C."/>
            <person name="Yang T.C."/>
            <person name="Huo Q.B."/>
            <person name="Li W."/>
            <person name="Chen H.Y."/>
            <person name="Chen S.E."/>
            <person name="Zhou L.G."/>
            <person name="Ni X.B."/>
            <person name="Tian J.H."/>
            <person name="Sheng Y."/>
            <person name="Liu T."/>
            <person name="Pan Y.S."/>
            <person name="Xia L.Y."/>
            <person name="Li J."/>
            <person name="Zhao F."/>
            <person name="Cao W.C."/>
        </authorList>
    </citation>
    <scope>NUCLEOTIDE SEQUENCE [LARGE SCALE GENOMIC DNA]</scope>
    <source>
        <strain evidence="4">HaeL-2018</strain>
    </source>
</reference>
<dbReference type="GO" id="GO:0007411">
    <property type="term" value="P:axon guidance"/>
    <property type="evidence" value="ECO:0007669"/>
    <property type="project" value="TreeGrafter"/>
</dbReference>
<accession>A0A9J6FCF9</accession>
<evidence type="ECO:0000259" key="3">
    <source>
        <dbReference type="PROSITE" id="PS50835"/>
    </source>
</evidence>
<dbReference type="GO" id="GO:0098632">
    <property type="term" value="F:cell-cell adhesion mediator activity"/>
    <property type="evidence" value="ECO:0007669"/>
    <property type="project" value="TreeGrafter"/>
</dbReference>
<dbReference type="SUPFAM" id="SSF48726">
    <property type="entry name" value="Immunoglobulin"/>
    <property type="match status" value="2"/>
</dbReference>
<dbReference type="Proteomes" id="UP000821853">
    <property type="component" value="Chromosome 1"/>
</dbReference>
<dbReference type="OrthoDB" id="6435907at2759"/>
<evidence type="ECO:0000313" key="5">
    <source>
        <dbReference type="Proteomes" id="UP000821853"/>
    </source>
</evidence>
<dbReference type="SMART" id="SM00409">
    <property type="entry name" value="IG"/>
    <property type="match status" value="2"/>
</dbReference>
<keyword evidence="1" id="KW-1015">Disulfide bond</keyword>
<dbReference type="GO" id="GO:0005886">
    <property type="term" value="C:plasma membrane"/>
    <property type="evidence" value="ECO:0007669"/>
    <property type="project" value="TreeGrafter"/>
</dbReference>
<dbReference type="VEuPathDB" id="VectorBase:HLOH_044301"/>
<dbReference type="InterPro" id="IPR003599">
    <property type="entry name" value="Ig_sub"/>
</dbReference>
<feature type="domain" description="Ig-like" evidence="3">
    <location>
        <begin position="140"/>
        <end position="221"/>
    </location>
</feature>
<evidence type="ECO:0000313" key="4">
    <source>
        <dbReference type="EMBL" id="KAH9359788.1"/>
    </source>
</evidence>
<dbReference type="Pfam" id="PF13927">
    <property type="entry name" value="Ig_3"/>
    <property type="match status" value="2"/>
</dbReference>
<dbReference type="GO" id="GO:0007156">
    <property type="term" value="P:homophilic cell adhesion via plasma membrane adhesion molecules"/>
    <property type="evidence" value="ECO:0007669"/>
    <property type="project" value="TreeGrafter"/>
</dbReference>
<gene>
    <name evidence="4" type="ORF">HPB48_020981</name>
</gene>
<dbReference type="PANTHER" id="PTHR10075">
    <property type="entry name" value="BASIGIN RELATED"/>
    <property type="match status" value="1"/>
</dbReference>
<dbReference type="EMBL" id="JABSTR010000001">
    <property type="protein sequence ID" value="KAH9359788.1"/>
    <property type="molecule type" value="Genomic_DNA"/>
</dbReference>
<evidence type="ECO:0000256" key="2">
    <source>
        <dbReference type="ARBA" id="ARBA00023319"/>
    </source>
</evidence>
<dbReference type="OMA" id="NIRCPAS"/>
<dbReference type="InterPro" id="IPR007110">
    <property type="entry name" value="Ig-like_dom"/>
</dbReference>
<dbReference type="PROSITE" id="PS50835">
    <property type="entry name" value="IG_LIKE"/>
    <property type="match status" value="2"/>
</dbReference>
<evidence type="ECO:0000256" key="1">
    <source>
        <dbReference type="ARBA" id="ARBA00023157"/>
    </source>
</evidence>
<dbReference type="FunFam" id="2.60.40.10:FF:000032">
    <property type="entry name" value="palladin isoform X1"/>
    <property type="match status" value="1"/>
</dbReference>
<protein>
    <recommendedName>
        <fullName evidence="3">Ig-like domain-containing protein</fullName>
    </recommendedName>
</protein>
<dbReference type="AlphaFoldDB" id="A0A9J6FCF9"/>
<dbReference type="PANTHER" id="PTHR10075:SF100">
    <property type="entry name" value="FASCICLIN-2"/>
    <property type="match status" value="1"/>
</dbReference>
<organism evidence="4 5">
    <name type="scientific">Haemaphysalis longicornis</name>
    <name type="common">Bush tick</name>
    <dbReference type="NCBI Taxonomy" id="44386"/>
    <lineage>
        <taxon>Eukaryota</taxon>
        <taxon>Metazoa</taxon>
        <taxon>Ecdysozoa</taxon>
        <taxon>Arthropoda</taxon>
        <taxon>Chelicerata</taxon>
        <taxon>Arachnida</taxon>
        <taxon>Acari</taxon>
        <taxon>Parasitiformes</taxon>
        <taxon>Ixodida</taxon>
        <taxon>Ixodoidea</taxon>
        <taxon>Ixodidae</taxon>
        <taxon>Haemaphysalinae</taxon>
        <taxon>Haemaphysalis</taxon>
    </lineage>
</organism>
<dbReference type="InterPro" id="IPR003598">
    <property type="entry name" value="Ig_sub2"/>
</dbReference>
<dbReference type="GO" id="GO:0030424">
    <property type="term" value="C:axon"/>
    <property type="evidence" value="ECO:0007669"/>
    <property type="project" value="TreeGrafter"/>
</dbReference>